<protein>
    <recommendedName>
        <fullName evidence="3">Cold shock protein</fullName>
    </recommendedName>
</protein>
<evidence type="ECO:0000313" key="2">
    <source>
        <dbReference type="Proteomes" id="UP000035720"/>
    </source>
</evidence>
<accession>A0A077MD09</accession>
<reference evidence="1 2" key="1">
    <citation type="journal article" date="2013" name="ISME J.">
        <title>A metabolic model for members of the genus Tetrasphaera involved in enhanced biological phosphorus removal.</title>
        <authorList>
            <person name="Kristiansen R."/>
            <person name="Nguyen H.T.T."/>
            <person name="Saunders A.M."/>
            <person name="Nielsen J.L."/>
            <person name="Wimmer R."/>
            <person name="Le V.Q."/>
            <person name="McIlroy S.J."/>
            <person name="Petrovski S."/>
            <person name="Seviour R.J."/>
            <person name="Calteau A."/>
            <person name="Nielsen K.L."/>
            <person name="Nielsen P.H."/>
        </authorList>
    </citation>
    <scope>NUCLEOTIDE SEQUENCE [LARGE SCALE GENOMIC DNA]</scope>
    <source>
        <strain evidence="1 2">Ben 74</strain>
    </source>
</reference>
<evidence type="ECO:0000313" key="1">
    <source>
        <dbReference type="EMBL" id="CCI54469.1"/>
    </source>
</evidence>
<dbReference type="Proteomes" id="UP000035720">
    <property type="component" value="Unassembled WGS sequence"/>
</dbReference>
<dbReference type="OrthoDB" id="9151145at2"/>
<name>A0A077MD09_9MICO</name>
<proteinExistence type="predicted"/>
<dbReference type="InterPro" id="IPR012340">
    <property type="entry name" value="NA-bd_OB-fold"/>
</dbReference>
<sequence length="70" mass="7528">MQATVHRFDADDASGELIRDDGRVVPFERTALVGSGLRHLRVGQRVSLELAGESVTRIWIVGIGDGQAIG</sequence>
<organism evidence="1 2">
    <name type="scientific">Nostocoides jenkinsii Ben 74</name>
    <dbReference type="NCBI Taxonomy" id="1193518"/>
    <lineage>
        <taxon>Bacteria</taxon>
        <taxon>Bacillati</taxon>
        <taxon>Actinomycetota</taxon>
        <taxon>Actinomycetes</taxon>
        <taxon>Micrococcales</taxon>
        <taxon>Intrasporangiaceae</taxon>
        <taxon>Nostocoides</taxon>
    </lineage>
</organism>
<dbReference type="EMBL" id="CAJC01000186">
    <property type="protein sequence ID" value="CCI54469.1"/>
    <property type="molecule type" value="Genomic_DNA"/>
</dbReference>
<dbReference type="RefSeq" id="WP_048547002.1">
    <property type="nucleotide sequence ID" value="NZ_HF571038.1"/>
</dbReference>
<dbReference type="AlphaFoldDB" id="A0A077MD09"/>
<dbReference type="STRING" id="1193518.BN13_720023"/>
<evidence type="ECO:0008006" key="3">
    <source>
        <dbReference type="Google" id="ProtNLM"/>
    </source>
</evidence>
<keyword evidence="2" id="KW-1185">Reference proteome</keyword>
<gene>
    <name evidence="1" type="ORF">BN13_720023</name>
</gene>
<comment type="caution">
    <text evidence="1">The sequence shown here is derived from an EMBL/GenBank/DDBJ whole genome shotgun (WGS) entry which is preliminary data.</text>
</comment>
<dbReference type="Gene3D" id="2.40.50.140">
    <property type="entry name" value="Nucleic acid-binding proteins"/>
    <property type="match status" value="1"/>
</dbReference>